<organism evidence="9">
    <name type="scientific">marine metagenome</name>
    <dbReference type="NCBI Taxonomy" id="408172"/>
    <lineage>
        <taxon>unclassified sequences</taxon>
        <taxon>metagenomes</taxon>
        <taxon>ecological metagenomes</taxon>
    </lineage>
</organism>
<dbReference type="PROSITE" id="PS51918">
    <property type="entry name" value="RADICAL_SAM"/>
    <property type="match status" value="1"/>
</dbReference>
<dbReference type="GO" id="GO:0051607">
    <property type="term" value="P:defense response to virus"/>
    <property type="evidence" value="ECO:0007669"/>
    <property type="project" value="UniProtKB-KW"/>
</dbReference>
<accession>A0A382A1W1</accession>
<dbReference type="InterPro" id="IPR006638">
    <property type="entry name" value="Elp3/MiaA/NifB-like_rSAM"/>
</dbReference>
<dbReference type="Gene3D" id="3.20.20.70">
    <property type="entry name" value="Aldolase class I"/>
    <property type="match status" value="1"/>
</dbReference>
<keyword evidence="4" id="KW-0479">Metal-binding</keyword>
<evidence type="ECO:0000256" key="6">
    <source>
        <dbReference type="ARBA" id="ARBA00023014"/>
    </source>
</evidence>
<dbReference type="AlphaFoldDB" id="A0A382A1W1"/>
<dbReference type="SMART" id="SM00729">
    <property type="entry name" value="Elp3"/>
    <property type="match status" value="1"/>
</dbReference>
<sequence>MSNDTPPIAVNWHLEAYCNYACSFCYAPLTEQRLMPRLSEEGGVSMIEDLSSSEVEKINFVGGEPMLHPHLEAWIVAAKSCGLTTSIVSNGTRMTEEWLTRMRPHLDWLGLSIDASNDEMHALMGRGLKGEIASGVSRHLERSKEVWQIARGLGYGLKLNTVVTSVNVDDDMSELVANLKPHRWKVFRVLRIEGENDGRVEPLLISQEQFEEYMSRHRQSLQGLEGIQIVAEDNEDMLGTYAMIDPQGMVYTNLHGRYHYSKQSAVEIGFPASWAQVMDGFSDIGFENRGGNWDWSQNSARGIFLPVVGEVEGEAA</sequence>
<gene>
    <name evidence="9" type="ORF">METZ01_LOCUS148075</name>
</gene>
<dbReference type="SFLD" id="SFLDS00029">
    <property type="entry name" value="Radical_SAM"/>
    <property type="match status" value="1"/>
</dbReference>
<name>A0A382A1W1_9ZZZZ</name>
<proteinExistence type="predicted"/>
<keyword evidence="5" id="KW-0408">Iron</keyword>
<dbReference type="PANTHER" id="PTHR21339:SF0">
    <property type="entry name" value="S-ADENOSYLMETHIONINE-DEPENDENT NUCLEOTIDE DEHYDRATASE RSAD2"/>
    <property type="match status" value="1"/>
</dbReference>
<dbReference type="GO" id="GO:0046872">
    <property type="term" value="F:metal ion binding"/>
    <property type="evidence" value="ECO:0007669"/>
    <property type="project" value="UniProtKB-KW"/>
</dbReference>
<dbReference type="SFLD" id="SFLDG01088">
    <property type="entry name" value="antiviral_proteins"/>
    <property type="match status" value="1"/>
</dbReference>
<dbReference type="EMBL" id="UINC01023478">
    <property type="protein sequence ID" value="SVA95221.1"/>
    <property type="molecule type" value="Genomic_DNA"/>
</dbReference>
<dbReference type="GO" id="GO:0051539">
    <property type="term" value="F:4 iron, 4 sulfur cluster binding"/>
    <property type="evidence" value="ECO:0007669"/>
    <property type="project" value="UniProtKB-KW"/>
</dbReference>
<evidence type="ECO:0000256" key="1">
    <source>
        <dbReference type="ARBA" id="ARBA00001966"/>
    </source>
</evidence>
<protein>
    <recommendedName>
        <fullName evidence="8">Radical SAM core domain-containing protein</fullName>
    </recommendedName>
</protein>
<evidence type="ECO:0000313" key="9">
    <source>
        <dbReference type="EMBL" id="SVA95221.1"/>
    </source>
</evidence>
<dbReference type="CDD" id="cd01335">
    <property type="entry name" value="Radical_SAM"/>
    <property type="match status" value="1"/>
</dbReference>
<dbReference type="SFLD" id="SFLDG01067">
    <property type="entry name" value="SPASM/twitch_domain_containing"/>
    <property type="match status" value="1"/>
</dbReference>
<comment type="cofactor">
    <cofactor evidence="1">
        <name>[4Fe-4S] cluster</name>
        <dbReference type="ChEBI" id="CHEBI:49883"/>
    </cofactor>
</comment>
<evidence type="ECO:0000259" key="8">
    <source>
        <dbReference type="PROSITE" id="PS51918"/>
    </source>
</evidence>
<dbReference type="GO" id="GO:0003824">
    <property type="term" value="F:catalytic activity"/>
    <property type="evidence" value="ECO:0007669"/>
    <property type="project" value="InterPro"/>
</dbReference>
<dbReference type="InterPro" id="IPR051196">
    <property type="entry name" value="RSAD2/Viperin_antiviral"/>
</dbReference>
<evidence type="ECO:0000256" key="3">
    <source>
        <dbReference type="ARBA" id="ARBA00022691"/>
    </source>
</evidence>
<dbReference type="InterPro" id="IPR058240">
    <property type="entry name" value="rSAM_sf"/>
</dbReference>
<evidence type="ECO:0000256" key="5">
    <source>
        <dbReference type="ARBA" id="ARBA00023004"/>
    </source>
</evidence>
<reference evidence="9" key="1">
    <citation type="submission" date="2018-05" db="EMBL/GenBank/DDBJ databases">
        <authorList>
            <person name="Lanie J.A."/>
            <person name="Ng W.-L."/>
            <person name="Kazmierczak K.M."/>
            <person name="Andrzejewski T.M."/>
            <person name="Davidsen T.M."/>
            <person name="Wayne K.J."/>
            <person name="Tettelin H."/>
            <person name="Glass J.I."/>
            <person name="Rusch D."/>
            <person name="Podicherti R."/>
            <person name="Tsui H.-C.T."/>
            <person name="Winkler M.E."/>
        </authorList>
    </citation>
    <scope>NUCLEOTIDE SEQUENCE</scope>
</reference>
<keyword evidence="2" id="KW-0004">4Fe-4S</keyword>
<keyword evidence="6" id="KW-0411">Iron-sulfur</keyword>
<dbReference type="NCBIfam" id="NF038283">
    <property type="entry name" value="viperin_w_prok"/>
    <property type="match status" value="1"/>
</dbReference>
<dbReference type="InterPro" id="IPR013785">
    <property type="entry name" value="Aldolase_TIM"/>
</dbReference>
<keyword evidence="3" id="KW-0949">S-adenosyl-L-methionine</keyword>
<evidence type="ECO:0000256" key="7">
    <source>
        <dbReference type="ARBA" id="ARBA00023118"/>
    </source>
</evidence>
<keyword evidence="7" id="KW-0051">Antiviral defense</keyword>
<evidence type="ECO:0000256" key="2">
    <source>
        <dbReference type="ARBA" id="ARBA00022485"/>
    </source>
</evidence>
<evidence type="ECO:0000256" key="4">
    <source>
        <dbReference type="ARBA" id="ARBA00022723"/>
    </source>
</evidence>
<feature type="domain" description="Radical SAM core" evidence="8">
    <location>
        <begin position="4"/>
        <end position="225"/>
    </location>
</feature>
<dbReference type="PANTHER" id="PTHR21339">
    <property type="entry name" value="RADICAL S-ADENOSYL METHIONINE DOMAIN-CONTAINING PROTEIN 2"/>
    <property type="match status" value="1"/>
</dbReference>
<dbReference type="InterPro" id="IPR007197">
    <property type="entry name" value="rSAM"/>
</dbReference>
<dbReference type="Pfam" id="PF04055">
    <property type="entry name" value="Radical_SAM"/>
    <property type="match status" value="1"/>
</dbReference>
<dbReference type="SUPFAM" id="SSF102114">
    <property type="entry name" value="Radical SAM enzymes"/>
    <property type="match status" value="1"/>
</dbReference>